<evidence type="ECO:0000313" key="2">
    <source>
        <dbReference type="EMBL" id="QNG55115.1"/>
    </source>
</evidence>
<proteinExistence type="predicted"/>
<keyword evidence="3" id="KW-1185">Reference proteome</keyword>
<dbReference type="InterPro" id="IPR036249">
    <property type="entry name" value="Thioredoxin-like_sf"/>
</dbReference>
<organism evidence="2 3">
    <name type="scientific">Pseudonocardia petroleophila</name>
    <dbReference type="NCBI Taxonomy" id="37331"/>
    <lineage>
        <taxon>Bacteria</taxon>
        <taxon>Bacillati</taxon>
        <taxon>Actinomycetota</taxon>
        <taxon>Actinomycetes</taxon>
        <taxon>Pseudonocardiales</taxon>
        <taxon>Pseudonocardiaceae</taxon>
        <taxon>Pseudonocardia</taxon>
    </lineage>
</organism>
<feature type="compositionally biased region" description="Basic and acidic residues" evidence="1">
    <location>
        <begin position="221"/>
        <end position="237"/>
    </location>
</feature>
<dbReference type="SUPFAM" id="SSF52833">
    <property type="entry name" value="Thioredoxin-like"/>
    <property type="match status" value="1"/>
</dbReference>
<gene>
    <name evidence="2" type="ORF">H6H00_15355</name>
</gene>
<accession>A0A7G7MQQ4</accession>
<dbReference type="EMBL" id="CP060131">
    <property type="protein sequence ID" value="QNG55115.1"/>
    <property type="molecule type" value="Genomic_DNA"/>
</dbReference>
<dbReference type="InterPro" id="IPR010296">
    <property type="entry name" value="DUF899_thioredox"/>
</dbReference>
<dbReference type="RefSeq" id="WP_185721913.1">
    <property type="nucleotide sequence ID" value="NZ_BAAAWI010000001.1"/>
</dbReference>
<evidence type="ECO:0000256" key="1">
    <source>
        <dbReference type="SAM" id="MobiDB-lite"/>
    </source>
</evidence>
<dbReference type="AlphaFoldDB" id="A0A7G7MQQ4"/>
<protein>
    <submittedName>
        <fullName evidence="2">DUF899 domain-containing protein</fullName>
    </submittedName>
</protein>
<sequence length="237" mass="26928">MALPEIATREEWVAARTALLEREKELTRARDAVNADRRRLPMVEITADYRFAGPDGEIGLLDLFEGRRQLMVGHFMFPPEWDEGCPSCSAGADEMSDGLFDHLHTRDTTLVQVSRAPLEKIEAYKAKKGWTFPWYSSYGTTFNHDFGVTLDPAVAPPVYNYRELESAEWPVELPGLSCFLRDGERVFHTYSQYARGAESTGGSYYFLDLTALGRQEDWEEPKDRSADVRGNRPDFAS</sequence>
<evidence type="ECO:0000313" key="3">
    <source>
        <dbReference type="Proteomes" id="UP000515728"/>
    </source>
</evidence>
<feature type="region of interest" description="Disordered" evidence="1">
    <location>
        <begin position="217"/>
        <end position="237"/>
    </location>
</feature>
<reference evidence="2 3" key="1">
    <citation type="submission" date="2020-08" db="EMBL/GenBank/DDBJ databases">
        <authorList>
            <person name="Mo P."/>
        </authorList>
    </citation>
    <scope>NUCLEOTIDE SEQUENCE [LARGE SCALE GENOMIC DNA]</scope>
    <source>
        <strain evidence="2 3">CGMCC 4.1532</strain>
    </source>
</reference>
<dbReference type="Pfam" id="PF05988">
    <property type="entry name" value="DUF899"/>
    <property type="match status" value="1"/>
</dbReference>
<name>A0A7G7MQQ4_9PSEU</name>
<dbReference type="Proteomes" id="UP000515728">
    <property type="component" value="Chromosome"/>
</dbReference>
<dbReference type="KEGG" id="ppel:H6H00_15355"/>